<comment type="similarity">
    <text evidence="1">Belongs to the outer membrane porin (Opr) (TC 1.B.25) family.</text>
</comment>
<keyword evidence="5" id="KW-1185">Reference proteome</keyword>
<proteinExistence type="inferred from homology"/>
<evidence type="ECO:0000256" key="3">
    <source>
        <dbReference type="ARBA" id="ARBA00022729"/>
    </source>
</evidence>
<evidence type="ECO:0008006" key="6">
    <source>
        <dbReference type="Google" id="ProtNLM"/>
    </source>
</evidence>
<evidence type="ECO:0000256" key="1">
    <source>
        <dbReference type="ARBA" id="ARBA00009075"/>
    </source>
</evidence>
<organism evidence="4 5">
    <name type="scientific">Persicitalea jodogahamensis</name>
    <dbReference type="NCBI Taxonomy" id="402147"/>
    <lineage>
        <taxon>Bacteria</taxon>
        <taxon>Pseudomonadati</taxon>
        <taxon>Bacteroidota</taxon>
        <taxon>Cytophagia</taxon>
        <taxon>Cytophagales</taxon>
        <taxon>Spirosomataceae</taxon>
        <taxon>Persicitalea</taxon>
    </lineage>
</organism>
<dbReference type="InterPro" id="IPR023614">
    <property type="entry name" value="Porin_dom_sf"/>
</dbReference>
<accession>A0A8J3G8E5</accession>
<evidence type="ECO:0000313" key="4">
    <source>
        <dbReference type="EMBL" id="GHB64378.1"/>
    </source>
</evidence>
<dbReference type="InterPro" id="IPR005318">
    <property type="entry name" value="OM_porin_bac"/>
</dbReference>
<comment type="caution">
    <text evidence="4">The sequence shown here is derived from an EMBL/GenBank/DDBJ whole genome shotgun (WGS) entry which is preliminary data.</text>
</comment>
<gene>
    <name evidence="4" type="ORF">GCM10007390_17830</name>
</gene>
<dbReference type="EMBL" id="BMXF01000001">
    <property type="protein sequence ID" value="GHB64378.1"/>
    <property type="molecule type" value="Genomic_DNA"/>
</dbReference>
<keyword evidence="2" id="KW-0813">Transport</keyword>
<evidence type="ECO:0000256" key="2">
    <source>
        <dbReference type="ARBA" id="ARBA00022448"/>
    </source>
</evidence>
<name>A0A8J3G8E5_9BACT</name>
<reference evidence="4 5" key="1">
    <citation type="journal article" date="2014" name="Int. J. Syst. Evol. Microbiol.">
        <title>Complete genome sequence of Corynebacterium casei LMG S-19264T (=DSM 44701T), isolated from a smear-ripened cheese.</title>
        <authorList>
            <consortium name="US DOE Joint Genome Institute (JGI-PGF)"/>
            <person name="Walter F."/>
            <person name="Albersmeier A."/>
            <person name="Kalinowski J."/>
            <person name="Ruckert C."/>
        </authorList>
    </citation>
    <scope>NUCLEOTIDE SEQUENCE [LARGE SCALE GENOMIC DNA]</scope>
    <source>
        <strain evidence="4 5">KCTC 12866</strain>
    </source>
</reference>
<dbReference type="Gene3D" id="2.40.160.10">
    <property type="entry name" value="Porin"/>
    <property type="match status" value="1"/>
</dbReference>
<keyword evidence="3" id="KW-0732">Signal</keyword>
<dbReference type="Pfam" id="PF03573">
    <property type="entry name" value="OprD"/>
    <property type="match status" value="1"/>
</dbReference>
<dbReference type="GO" id="GO:0016020">
    <property type="term" value="C:membrane"/>
    <property type="evidence" value="ECO:0007669"/>
    <property type="project" value="InterPro"/>
</dbReference>
<dbReference type="AlphaFoldDB" id="A0A8J3G8E5"/>
<evidence type="ECO:0000313" key="5">
    <source>
        <dbReference type="Proteomes" id="UP000598271"/>
    </source>
</evidence>
<protein>
    <recommendedName>
        <fullName evidence="6">Outer membrane porin</fullName>
    </recommendedName>
</protein>
<dbReference type="Proteomes" id="UP000598271">
    <property type="component" value="Unassembled WGS sequence"/>
</dbReference>
<sequence>MGIGTGLGYQTARIGGRIELGGSIFFSSNLFSSDLAVRDPKTGQGNRYEVGLFDIENPASRGVFTRLEKLYATYHFGPRAHVTLGRQLPHSPFINPQDGRLSPTFVEGVIAEWRDSSNTQIQAEFLTRIAPRSTMGWYGVGKSIGLYPEGVDAAGKPAQYAGNVQSDYVIQLGIKKKVGMVSFQLWDTHVQNVFNMLYTRADLVWPSAKKRQWKAGFQLARQWVVGDGGNSQPDKAYNPASRRSLVMSGQLGYQTPYWALYANATRITAEGRFLFPREWGREPFYTFLMRERNEGSGDVTALSSNLFFTPNSRLKFEVSHGYYRLPDVKNYALNKYGLPAYRQTNLGLTYRFNGSLSKFDTQVYWIIKTAVGSSYGNDRYVLNKVGMNQLNIVLNYKI</sequence>